<dbReference type="PRINTS" id="PR00038">
    <property type="entry name" value="HTHLUXR"/>
</dbReference>
<dbReference type="InterPro" id="IPR027417">
    <property type="entry name" value="P-loop_NTPase"/>
</dbReference>
<organism evidence="4 5">
    <name type="scientific">Actinomadura fulvescens</name>
    <dbReference type="NCBI Taxonomy" id="46160"/>
    <lineage>
        <taxon>Bacteria</taxon>
        <taxon>Bacillati</taxon>
        <taxon>Actinomycetota</taxon>
        <taxon>Actinomycetes</taxon>
        <taxon>Streptosporangiales</taxon>
        <taxon>Thermomonosporaceae</taxon>
        <taxon>Actinomadura</taxon>
    </lineage>
</organism>
<dbReference type="EMBL" id="BAAATD010000015">
    <property type="protein sequence ID" value="GAA2630672.1"/>
    <property type="molecule type" value="Genomic_DNA"/>
</dbReference>
<keyword evidence="1" id="KW-0547">Nucleotide-binding</keyword>
<gene>
    <name evidence="4" type="ORF">GCM10010411_80670</name>
</gene>
<dbReference type="Pfam" id="PF13191">
    <property type="entry name" value="AAA_16"/>
    <property type="match status" value="1"/>
</dbReference>
<evidence type="ECO:0000313" key="4">
    <source>
        <dbReference type="EMBL" id="GAA2630672.1"/>
    </source>
</evidence>
<dbReference type="PANTHER" id="PTHR16305:SF35">
    <property type="entry name" value="TRANSCRIPTIONAL ACTIVATOR DOMAIN"/>
    <property type="match status" value="1"/>
</dbReference>
<dbReference type="InterPro" id="IPR016032">
    <property type="entry name" value="Sig_transdc_resp-reg_C-effctor"/>
</dbReference>
<evidence type="ECO:0000313" key="5">
    <source>
        <dbReference type="Proteomes" id="UP001501509"/>
    </source>
</evidence>
<protein>
    <submittedName>
        <fullName evidence="4">LuxR family transcriptional regulator</fullName>
    </submittedName>
</protein>
<proteinExistence type="predicted"/>
<dbReference type="PROSITE" id="PS00622">
    <property type="entry name" value="HTH_LUXR_1"/>
    <property type="match status" value="1"/>
</dbReference>
<feature type="domain" description="HTH luxR-type" evidence="3">
    <location>
        <begin position="834"/>
        <end position="899"/>
    </location>
</feature>
<dbReference type="PANTHER" id="PTHR16305">
    <property type="entry name" value="TESTICULAR SOLUBLE ADENYLYL CYCLASE"/>
    <property type="match status" value="1"/>
</dbReference>
<dbReference type="Pfam" id="PF00196">
    <property type="entry name" value="GerE"/>
    <property type="match status" value="1"/>
</dbReference>
<name>A0ABN3QN50_9ACTN</name>
<evidence type="ECO:0000256" key="2">
    <source>
        <dbReference type="ARBA" id="ARBA00022840"/>
    </source>
</evidence>
<dbReference type="InterPro" id="IPR000792">
    <property type="entry name" value="Tscrpt_reg_LuxR_C"/>
</dbReference>
<dbReference type="SUPFAM" id="SSF52540">
    <property type="entry name" value="P-loop containing nucleoside triphosphate hydrolases"/>
    <property type="match status" value="1"/>
</dbReference>
<dbReference type="Proteomes" id="UP001501509">
    <property type="component" value="Unassembled WGS sequence"/>
</dbReference>
<evidence type="ECO:0000256" key="1">
    <source>
        <dbReference type="ARBA" id="ARBA00022741"/>
    </source>
</evidence>
<reference evidence="4 5" key="1">
    <citation type="journal article" date="2019" name="Int. J. Syst. Evol. Microbiol.">
        <title>The Global Catalogue of Microorganisms (GCM) 10K type strain sequencing project: providing services to taxonomists for standard genome sequencing and annotation.</title>
        <authorList>
            <consortium name="The Broad Institute Genomics Platform"/>
            <consortium name="The Broad Institute Genome Sequencing Center for Infectious Disease"/>
            <person name="Wu L."/>
            <person name="Ma J."/>
        </authorList>
    </citation>
    <scope>NUCLEOTIDE SEQUENCE [LARGE SCALE GENOMIC DNA]</scope>
    <source>
        <strain evidence="4 5">JCM 6833</strain>
    </source>
</reference>
<comment type="caution">
    <text evidence="4">The sequence shown here is derived from an EMBL/GenBank/DDBJ whole genome shotgun (WGS) entry which is preliminary data.</text>
</comment>
<dbReference type="SUPFAM" id="SSF46894">
    <property type="entry name" value="C-terminal effector domain of the bipartite response regulators"/>
    <property type="match status" value="1"/>
</dbReference>
<evidence type="ECO:0000259" key="3">
    <source>
        <dbReference type="PROSITE" id="PS50043"/>
    </source>
</evidence>
<sequence>MLHGRADEIAQFDRMLAGARDGRSTAVVVRGEAGIGKSTLLGHLADAAAPEFQVLRAVGVEAESDLPFAGLSLLLSRVTDRVGKLPERQAHALNGALGLAESGADRFLIGLAVLTLLGDLAEERPLLVLLDDAHWLDPASADALLFAARRLNAEGVVLVFAARDVHAPPFPAPGLDELRLTGLDAAAAAELLAEHAGDLPRYVRDQIMGEARGNPLALRELPAAQREGRIGEYLGALPHTRIQQTFAERIAALPEPTRTVLAVAAAEGTGDLTPVIAAASRLGARIEDLEPAERRDLVRLAEGRLAFRHPLIRAAAYQSVPVGTRLAAHRALADALPCVGNIDRRAWHLAAATSEPDEYVASVLEETAEFARARGGYAAVAAAYDRAAQLSVETPHRLRRLALAARAAADAGQLHRAAEFAGLAGSHVTEPLMRAELAQVRALDTYVRGLPKTAHALLVEGALGAAGQAPRKAAFMLFDAMGVIYATGDAAATQETAARIRGLRLEPRSEVGPFLDAAIAMADLAAGDPASGVPPLRRLLADGGAALAGLDLMERACAIEWAVLTGDLRLADDLSTALVADCREQGAVGVLPETLRTLARVRLFRGAHQDARASATEALRIAQDTGQSYYADDVRGILAVLGAVEGDEAAARDLAADEVWSASALALLDLGLGRHDDALRHREELGAGVALHDIAGLYTLPDHVEAAARAGRPERGAAALELFEAWAHATGTAWAEAVALRSRALLAPEDEAGALYARAVELHQNCGRAFERARTELLYGEWLRRSGRRGDARMPLRSALDAFERLGAAPWAERARGELRATGETRPARGTPGIADRLSLLTPQELQVVRLAATGLTNRDIGAQLFLSPRTVGYHLYNAYPKLGVSSRGELARLEALTAA</sequence>
<dbReference type="Gene3D" id="1.10.10.10">
    <property type="entry name" value="Winged helix-like DNA-binding domain superfamily/Winged helix DNA-binding domain"/>
    <property type="match status" value="1"/>
</dbReference>
<dbReference type="SMART" id="SM00421">
    <property type="entry name" value="HTH_LUXR"/>
    <property type="match status" value="1"/>
</dbReference>
<dbReference type="RefSeq" id="WP_344547779.1">
    <property type="nucleotide sequence ID" value="NZ_BAAATD010000015.1"/>
</dbReference>
<keyword evidence="2" id="KW-0067">ATP-binding</keyword>
<dbReference type="Gene3D" id="3.40.50.300">
    <property type="entry name" value="P-loop containing nucleotide triphosphate hydrolases"/>
    <property type="match status" value="1"/>
</dbReference>
<dbReference type="PROSITE" id="PS50043">
    <property type="entry name" value="HTH_LUXR_2"/>
    <property type="match status" value="1"/>
</dbReference>
<dbReference type="InterPro" id="IPR041664">
    <property type="entry name" value="AAA_16"/>
</dbReference>
<accession>A0ABN3QN50</accession>
<dbReference type="InterPro" id="IPR036388">
    <property type="entry name" value="WH-like_DNA-bd_sf"/>
</dbReference>
<dbReference type="CDD" id="cd06170">
    <property type="entry name" value="LuxR_C_like"/>
    <property type="match status" value="1"/>
</dbReference>
<keyword evidence="5" id="KW-1185">Reference proteome</keyword>